<dbReference type="GO" id="GO:0016787">
    <property type="term" value="F:hydrolase activity"/>
    <property type="evidence" value="ECO:0007669"/>
    <property type="project" value="UniProtKB-KW"/>
</dbReference>
<keyword evidence="1" id="KW-0547">Nucleotide-binding</keyword>
<protein>
    <submittedName>
        <fullName evidence="6">Uncharacterized protein</fullName>
    </submittedName>
</protein>
<evidence type="ECO:0000313" key="7">
    <source>
        <dbReference type="Proteomes" id="UP001432322"/>
    </source>
</evidence>
<feature type="compositionally biased region" description="Pro residues" evidence="5">
    <location>
        <begin position="167"/>
        <end position="177"/>
    </location>
</feature>
<gene>
    <name evidence="6" type="ORF">PFISCL1PPCAC_16796</name>
</gene>
<proteinExistence type="predicted"/>
<sequence length="193" mass="22008">MSLFTRNSVQNPVIYRYIDVIESNLALLEAIHFELFMPDRADLRFLAVPFSLVPAGTVEGDYFQIYEVSPLAYPSFAVQLEQKYAVVWAVAQSPHRMHFETRDAECGLVYVMNRRRKTPGVEWGVSLLSDHELLLRASTFDDPATRAADTIVRVIKRTTSTAHLYPVEPPLQAPPPSVDEKEKCSKVKRSRRK</sequence>
<keyword evidence="4" id="KW-0067">ATP-binding</keyword>
<comment type="caution">
    <text evidence="6">The sequence shown here is derived from an EMBL/GenBank/DDBJ whole genome shotgun (WGS) entry which is preliminary data.</text>
</comment>
<dbReference type="EMBL" id="BTSY01000004">
    <property type="protein sequence ID" value="GMT25500.1"/>
    <property type="molecule type" value="Genomic_DNA"/>
</dbReference>
<keyword evidence="2" id="KW-0378">Hydrolase</keyword>
<reference evidence="6" key="1">
    <citation type="submission" date="2023-10" db="EMBL/GenBank/DDBJ databases">
        <title>Genome assembly of Pristionchus species.</title>
        <authorList>
            <person name="Yoshida K."/>
            <person name="Sommer R.J."/>
        </authorList>
    </citation>
    <scope>NUCLEOTIDE SEQUENCE</scope>
    <source>
        <strain evidence="6">RS5133</strain>
    </source>
</reference>
<keyword evidence="3" id="KW-0347">Helicase</keyword>
<accession>A0AAV5W571</accession>
<evidence type="ECO:0000256" key="5">
    <source>
        <dbReference type="SAM" id="MobiDB-lite"/>
    </source>
</evidence>
<feature type="region of interest" description="Disordered" evidence="5">
    <location>
        <begin position="166"/>
        <end position="193"/>
    </location>
</feature>
<organism evidence="6 7">
    <name type="scientific">Pristionchus fissidentatus</name>
    <dbReference type="NCBI Taxonomy" id="1538716"/>
    <lineage>
        <taxon>Eukaryota</taxon>
        <taxon>Metazoa</taxon>
        <taxon>Ecdysozoa</taxon>
        <taxon>Nematoda</taxon>
        <taxon>Chromadorea</taxon>
        <taxon>Rhabditida</taxon>
        <taxon>Rhabditina</taxon>
        <taxon>Diplogasteromorpha</taxon>
        <taxon>Diplogasteroidea</taxon>
        <taxon>Neodiplogasteridae</taxon>
        <taxon>Pristionchus</taxon>
    </lineage>
</organism>
<evidence type="ECO:0000256" key="4">
    <source>
        <dbReference type="ARBA" id="ARBA00022840"/>
    </source>
</evidence>
<dbReference type="PANTHER" id="PTHR43788">
    <property type="entry name" value="DNA2/NAM7 HELICASE FAMILY MEMBER"/>
    <property type="match status" value="1"/>
</dbReference>
<evidence type="ECO:0000256" key="2">
    <source>
        <dbReference type="ARBA" id="ARBA00022801"/>
    </source>
</evidence>
<dbReference type="Proteomes" id="UP001432322">
    <property type="component" value="Unassembled WGS sequence"/>
</dbReference>
<dbReference type="PANTHER" id="PTHR43788:SF16">
    <property type="entry name" value="HELICASE WITH ZINC FINGER 2"/>
    <property type="match status" value="1"/>
</dbReference>
<feature type="non-terminal residue" evidence="6">
    <location>
        <position position="193"/>
    </location>
</feature>
<evidence type="ECO:0000313" key="6">
    <source>
        <dbReference type="EMBL" id="GMT25500.1"/>
    </source>
</evidence>
<dbReference type="InterPro" id="IPR050534">
    <property type="entry name" value="Coronavir_polyprotein_1ab"/>
</dbReference>
<dbReference type="AlphaFoldDB" id="A0AAV5W571"/>
<evidence type="ECO:0000256" key="1">
    <source>
        <dbReference type="ARBA" id="ARBA00022741"/>
    </source>
</evidence>
<evidence type="ECO:0000256" key="3">
    <source>
        <dbReference type="ARBA" id="ARBA00022806"/>
    </source>
</evidence>
<name>A0AAV5W571_9BILA</name>
<dbReference type="GO" id="GO:0043139">
    <property type="term" value="F:5'-3' DNA helicase activity"/>
    <property type="evidence" value="ECO:0007669"/>
    <property type="project" value="TreeGrafter"/>
</dbReference>
<keyword evidence="7" id="KW-1185">Reference proteome</keyword>
<dbReference type="GO" id="GO:0005524">
    <property type="term" value="F:ATP binding"/>
    <property type="evidence" value="ECO:0007669"/>
    <property type="project" value="UniProtKB-KW"/>
</dbReference>